<keyword evidence="3" id="KW-1185">Reference proteome</keyword>
<reference evidence="2 3" key="1">
    <citation type="submission" date="2021-03" db="EMBL/GenBank/DDBJ databases">
        <title>Complete genome of Parasphingorhabdus_sp.JHSY0214.</title>
        <authorList>
            <person name="Yoo J.H."/>
            <person name="Bae J.W."/>
        </authorList>
    </citation>
    <scope>NUCLEOTIDE SEQUENCE [LARGE SCALE GENOMIC DNA]</scope>
    <source>
        <strain evidence="2 3">JHSY0214</strain>
    </source>
</reference>
<gene>
    <name evidence="2" type="ORF">J4G78_01870</name>
</gene>
<dbReference type="SUPFAM" id="SSF54975">
    <property type="entry name" value="Acylphosphatase/BLUF domain-like"/>
    <property type="match status" value="1"/>
</dbReference>
<dbReference type="Pfam" id="PF04940">
    <property type="entry name" value="BLUF"/>
    <property type="match status" value="1"/>
</dbReference>
<evidence type="ECO:0000313" key="2">
    <source>
        <dbReference type="EMBL" id="QTD56374.1"/>
    </source>
</evidence>
<feature type="domain" description="BLUF" evidence="1">
    <location>
        <begin position="1"/>
        <end position="92"/>
    </location>
</feature>
<evidence type="ECO:0000313" key="3">
    <source>
        <dbReference type="Proteomes" id="UP000663923"/>
    </source>
</evidence>
<dbReference type="Gene3D" id="3.30.70.100">
    <property type="match status" value="1"/>
</dbReference>
<evidence type="ECO:0000259" key="1">
    <source>
        <dbReference type="PROSITE" id="PS50925"/>
    </source>
</evidence>
<dbReference type="EMBL" id="CP071794">
    <property type="protein sequence ID" value="QTD56374.1"/>
    <property type="molecule type" value="Genomic_DNA"/>
</dbReference>
<proteinExistence type="predicted"/>
<dbReference type="InterPro" id="IPR007024">
    <property type="entry name" value="BLUF_domain"/>
</dbReference>
<sequence>MYRMIYISTPQAEIGPADVDDILDASRKNNTYNNITGLLIQDKSRFLQYLEGDQQKVEETFARISCDRRHIAVIPLKSGYIGRRQFPNWSMASKYVDSDNSLVEAVSALIQNCDKEVSEDLLNFAEARDRAA</sequence>
<accession>A0ABX7T464</accession>
<dbReference type="RefSeq" id="WP_207988196.1">
    <property type="nucleotide sequence ID" value="NZ_CP071794.1"/>
</dbReference>
<dbReference type="InterPro" id="IPR036046">
    <property type="entry name" value="Acylphosphatase-like_dom_sf"/>
</dbReference>
<dbReference type="PROSITE" id="PS50925">
    <property type="entry name" value="BLUF"/>
    <property type="match status" value="1"/>
</dbReference>
<name>A0ABX7T464_9SPHN</name>
<organism evidence="2 3">
    <name type="scientific">Parasphingorhabdus cellanae</name>
    <dbReference type="NCBI Taxonomy" id="2806553"/>
    <lineage>
        <taxon>Bacteria</taxon>
        <taxon>Pseudomonadati</taxon>
        <taxon>Pseudomonadota</taxon>
        <taxon>Alphaproteobacteria</taxon>
        <taxon>Sphingomonadales</taxon>
        <taxon>Sphingomonadaceae</taxon>
        <taxon>Parasphingorhabdus</taxon>
    </lineage>
</organism>
<protein>
    <submittedName>
        <fullName evidence="2">BLUF domain-containing protein</fullName>
    </submittedName>
</protein>
<dbReference type="SMART" id="SM01034">
    <property type="entry name" value="BLUF"/>
    <property type="match status" value="1"/>
</dbReference>
<dbReference type="Proteomes" id="UP000663923">
    <property type="component" value="Chromosome"/>
</dbReference>